<sequence length="434" mass="47123">MRVPVLLKLLPPIALGLGVAAWLISTAEPPTRIEESERSVVARTMTAEVTSLRTAVRGYGNVQAARNWEAVAEVAGTVVWRHPDLDTGNIVTEGTTVLRVDPTAYELAIAQAESDLAALQADVAQLAVDEANTGRLLTLEEERLTLAESELARTRDLAERGVAARSTLDTQERTTLQVRRGVEELRNANALIPSRRARLDAQVARTNAVLDRARRDLAKTEIVAPFDLRVSKVHVERHQFVGTGQTLVSADDIGRVEIIAQIPVESFRRLLGTAVNGTRMTPANMSERFETVTAEVRLVSDPSQIWAGRLVRVESALDPQARSVPAVVAVDDPYAGANPPLRLPLVPNMYVEVVLTGPERGSQVIVPDSAVHEGNIVYIRDDEGRLELRTVSVDWRQAGMAALKDGVAAGEEVILDDLMPAIPGMIVRPVEGSE</sequence>
<evidence type="ECO:0000313" key="3">
    <source>
        <dbReference type="Proteomes" id="UP001155220"/>
    </source>
</evidence>
<accession>A0A9X2HDV1</accession>
<dbReference type="GO" id="GO:1990281">
    <property type="term" value="C:efflux pump complex"/>
    <property type="evidence" value="ECO:0007669"/>
    <property type="project" value="TreeGrafter"/>
</dbReference>
<dbReference type="RefSeq" id="WP_253964628.1">
    <property type="nucleotide sequence ID" value="NZ_JALHBS010000069.1"/>
</dbReference>
<dbReference type="Gene3D" id="2.40.30.170">
    <property type="match status" value="1"/>
</dbReference>
<dbReference type="Gene3D" id="2.40.420.20">
    <property type="match status" value="1"/>
</dbReference>
<dbReference type="GO" id="GO:0015562">
    <property type="term" value="F:efflux transmembrane transporter activity"/>
    <property type="evidence" value="ECO:0007669"/>
    <property type="project" value="TreeGrafter"/>
</dbReference>
<proteinExistence type="inferred from homology"/>
<name>A0A9X2HDV1_9HYPH</name>
<dbReference type="Gene3D" id="2.40.50.100">
    <property type="match status" value="1"/>
</dbReference>
<dbReference type="Proteomes" id="UP001155220">
    <property type="component" value="Unassembled WGS sequence"/>
</dbReference>
<dbReference type="InterPro" id="IPR006143">
    <property type="entry name" value="RND_pump_MFP"/>
</dbReference>
<dbReference type="AlphaFoldDB" id="A0A9X2HDV1"/>
<comment type="similarity">
    <text evidence="1">Belongs to the membrane fusion protein (MFP) (TC 8.A.1) family.</text>
</comment>
<organism evidence="2 3">
    <name type="scientific">Aurantimonas marianensis</name>
    <dbReference type="NCBI Taxonomy" id="2920428"/>
    <lineage>
        <taxon>Bacteria</taxon>
        <taxon>Pseudomonadati</taxon>
        <taxon>Pseudomonadota</taxon>
        <taxon>Alphaproteobacteria</taxon>
        <taxon>Hyphomicrobiales</taxon>
        <taxon>Aurantimonadaceae</taxon>
        <taxon>Aurantimonas</taxon>
    </lineage>
</organism>
<dbReference type="EMBL" id="JALHBS010000069">
    <property type="protein sequence ID" value="MCP3055789.1"/>
    <property type="molecule type" value="Genomic_DNA"/>
</dbReference>
<evidence type="ECO:0000313" key="2">
    <source>
        <dbReference type="EMBL" id="MCP3055789.1"/>
    </source>
</evidence>
<dbReference type="SUPFAM" id="SSF111369">
    <property type="entry name" value="HlyD-like secretion proteins"/>
    <property type="match status" value="1"/>
</dbReference>
<gene>
    <name evidence="2" type="ORF">MJ956_11635</name>
</gene>
<protein>
    <submittedName>
        <fullName evidence="2">Efflux RND transporter periplasmic adaptor subunit</fullName>
    </submittedName>
</protein>
<dbReference type="Gene3D" id="1.10.287.470">
    <property type="entry name" value="Helix hairpin bin"/>
    <property type="match status" value="1"/>
</dbReference>
<dbReference type="PANTHER" id="PTHR30469">
    <property type="entry name" value="MULTIDRUG RESISTANCE PROTEIN MDTA"/>
    <property type="match status" value="1"/>
</dbReference>
<evidence type="ECO:0000256" key="1">
    <source>
        <dbReference type="ARBA" id="ARBA00009477"/>
    </source>
</evidence>
<keyword evidence="3" id="KW-1185">Reference proteome</keyword>
<reference evidence="2" key="1">
    <citation type="submission" date="2022-03" db="EMBL/GenBank/DDBJ databases">
        <title>Aurantimonas Liuensis sp. Nov., isolated from the hadal seawater of the Mariana Trench.</title>
        <authorList>
            <person name="Liu R."/>
        </authorList>
    </citation>
    <scope>NUCLEOTIDE SEQUENCE</scope>
    <source>
        <strain evidence="2">LRZ36</strain>
    </source>
</reference>
<dbReference type="PANTHER" id="PTHR30469:SF15">
    <property type="entry name" value="HLYD FAMILY OF SECRETION PROTEINS"/>
    <property type="match status" value="1"/>
</dbReference>
<dbReference type="NCBIfam" id="TIGR01730">
    <property type="entry name" value="RND_mfp"/>
    <property type="match status" value="1"/>
</dbReference>
<comment type="caution">
    <text evidence="2">The sequence shown here is derived from an EMBL/GenBank/DDBJ whole genome shotgun (WGS) entry which is preliminary data.</text>
</comment>